<dbReference type="Proteomes" id="UP000805841">
    <property type="component" value="Unassembled WGS sequence"/>
</dbReference>
<reference evidence="1 2" key="1">
    <citation type="journal article" date="2020" name="Insects">
        <title>Bacteria Belonging to Pseudomonas typographi sp. nov. from the Bark Beetle Ips typographus Have Genomic Potential to Aid in the Host Ecology.</title>
        <authorList>
            <person name="Peral-Aranega E."/>
            <person name="Saati-Santamaria Z."/>
            <person name="Kolarik M."/>
            <person name="Rivas R."/>
            <person name="Garcia-Fraile P."/>
        </authorList>
    </citation>
    <scope>NUCLEOTIDE SEQUENCE [LARGE SCALE GENOMIC DNA]</scope>
    <source>
        <strain evidence="1 2">CA3A</strain>
    </source>
</reference>
<sequence length="76" mass="8492">MALIQQLELALPNHRIDCVLCQGWSATVLIATQSADEWFCTPGVALEPLSDQRDVSHLAQSLKYEMEMARFTKACP</sequence>
<dbReference type="RefSeq" id="WP_190424011.1">
    <property type="nucleotide sequence ID" value="NZ_JAAOCA010000029.1"/>
</dbReference>
<protein>
    <submittedName>
        <fullName evidence="1">Uncharacterized protein</fullName>
    </submittedName>
</protein>
<name>A0ABR7Z6M3_9PSED</name>
<evidence type="ECO:0000313" key="2">
    <source>
        <dbReference type="Proteomes" id="UP000805841"/>
    </source>
</evidence>
<evidence type="ECO:0000313" key="1">
    <source>
        <dbReference type="EMBL" id="MBD1601092.1"/>
    </source>
</evidence>
<accession>A0ABR7Z6M3</accession>
<organism evidence="1 2">
    <name type="scientific">Pseudomonas typographi</name>
    <dbReference type="NCBI Taxonomy" id="2715964"/>
    <lineage>
        <taxon>Bacteria</taxon>
        <taxon>Pseudomonadati</taxon>
        <taxon>Pseudomonadota</taxon>
        <taxon>Gammaproteobacteria</taxon>
        <taxon>Pseudomonadales</taxon>
        <taxon>Pseudomonadaceae</taxon>
        <taxon>Pseudomonas</taxon>
    </lineage>
</organism>
<comment type="caution">
    <text evidence="1">The sequence shown here is derived from an EMBL/GenBank/DDBJ whole genome shotgun (WGS) entry which is preliminary data.</text>
</comment>
<gene>
    <name evidence="1" type="ORF">HAQ05_20640</name>
</gene>
<dbReference type="EMBL" id="JAAOCA010000029">
    <property type="protein sequence ID" value="MBD1601092.1"/>
    <property type="molecule type" value="Genomic_DNA"/>
</dbReference>
<proteinExistence type="predicted"/>
<keyword evidence="2" id="KW-1185">Reference proteome</keyword>